<keyword evidence="2" id="KW-1185">Reference proteome</keyword>
<dbReference type="EMBL" id="FNCO01000028">
    <property type="protein sequence ID" value="SDJ39305.1"/>
    <property type="molecule type" value="Genomic_DNA"/>
</dbReference>
<dbReference type="Proteomes" id="UP000182894">
    <property type="component" value="Unassembled WGS sequence"/>
</dbReference>
<protein>
    <submittedName>
        <fullName evidence="1">Uncharacterized protein</fullName>
    </submittedName>
</protein>
<evidence type="ECO:0000313" key="1">
    <source>
        <dbReference type="EMBL" id="SDJ39305.1"/>
    </source>
</evidence>
<name>A0A1G8TEG1_9PSED</name>
<reference evidence="2" key="1">
    <citation type="submission" date="2016-10" db="EMBL/GenBank/DDBJ databases">
        <authorList>
            <person name="Varghese N."/>
            <person name="Submissions S."/>
        </authorList>
    </citation>
    <scope>NUCLEOTIDE SEQUENCE [LARGE SCALE GENOMIC DNA]</scope>
    <source>
        <strain evidence="2">ATCC 700689</strain>
    </source>
</reference>
<gene>
    <name evidence="1" type="ORF">SAMN05216605_12839</name>
</gene>
<evidence type="ECO:0000313" key="2">
    <source>
        <dbReference type="Proteomes" id="UP000182894"/>
    </source>
</evidence>
<accession>A0A1G8TEG1</accession>
<sequence length="38" mass="4215">MTNRIWIVLTIIVVVAGYGLHHKVQRVTAPVNIAGVFK</sequence>
<organism evidence="1 2">
    <name type="scientific">Pseudomonas abietaniphila</name>
    <dbReference type="NCBI Taxonomy" id="89065"/>
    <lineage>
        <taxon>Bacteria</taxon>
        <taxon>Pseudomonadati</taxon>
        <taxon>Pseudomonadota</taxon>
        <taxon>Gammaproteobacteria</taxon>
        <taxon>Pseudomonadales</taxon>
        <taxon>Pseudomonadaceae</taxon>
        <taxon>Pseudomonas</taxon>
    </lineage>
</organism>
<dbReference type="AlphaFoldDB" id="A0A1G8TEG1"/>
<proteinExistence type="predicted"/>